<feature type="transmembrane region" description="Helical" evidence="1">
    <location>
        <begin position="99"/>
        <end position="128"/>
    </location>
</feature>
<dbReference type="PANTHER" id="PTHR37305:SF1">
    <property type="entry name" value="MEMBRANE PROTEIN"/>
    <property type="match status" value="1"/>
</dbReference>
<protein>
    <submittedName>
        <fullName evidence="2">ABC transporter permease</fullName>
    </submittedName>
</protein>
<dbReference type="EMBL" id="RKLY01000031">
    <property type="protein sequence ID" value="TGD21833.1"/>
    <property type="molecule type" value="Genomic_DNA"/>
</dbReference>
<name>A0A4Z0JGI8_9LACO</name>
<feature type="transmembrane region" description="Helical" evidence="1">
    <location>
        <begin position="26"/>
        <end position="45"/>
    </location>
</feature>
<evidence type="ECO:0000256" key="1">
    <source>
        <dbReference type="SAM" id="Phobius"/>
    </source>
</evidence>
<proteinExistence type="predicted"/>
<keyword evidence="1" id="KW-0812">Transmembrane</keyword>
<keyword evidence="1" id="KW-1133">Transmembrane helix</keyword>
<sequence length="256" mass="29737">MDKELKMITLIRQEFYKLFKQRSTQLFLIVLFAFQLFFAVISMKYPKFYSPKDAFTSNYFASAPILFFMIAICSMLITKERQFGTLRSLLYRKFSYVQVILSKIITLVLFIVSTVICSSVISVIFKFIFANKVDLTEKIWKDFLFTNLNDFLTLLFLISLVILLGTLVNSSNLALTIGIIGYFVLNVFNQLLFAAIAKFEWLKWNPLNMMNLGVQIQSSSYHQLTHLTMTQISIGYIVYVLIFLCLAVYSFRKKSV</sequence>
<feature type="transmembrane region" description="Helical" evidence="1">
    <location>
        <begin position="232"/>
        <end position="251"/>
    </location>
</feature>
<comment type="caution">
    <text evidence="2">The sequence shown here is derived from an EMBL/GenBank/DDBJ whole genome shotgun (WGS) entry which is preliminary data.</text>
</comment>
<organism evidence="2 3">
    <name type="scientific">Companilactobacillus suantsaicola</name>
    <dbReference type="NCBI Taxonomy" id="2487723"/>
    <lineage>
        <taxon>Bacteria</taxon>
        <taxon>Bacillati</taxon>
        <taxon>Bacillota</taxon>
        <taxon>Bacilli</taxon>
        <taxon>Lactobacillales</taxon>
        <taxon>Lactobacillaceae</taxon>
        <taxon>Companilactobacillus</taxon>
    </lineage>
</organism>
<gene>
    <name evidence="2" type="ORF">EGT49_10320</name>
</gene>
<evidence type="ECO:0000313" key="2">
    <source>
        <dbReference type="EMBL" id="TGD21833.1"/>
    </source>
</evidence>
<feature type="transmembrane region" description="Helical" evidence="1">
    <location>
        <begin position="57"/>
        <end position="78"/>
    </location>
</feature>
<dbReference type="AlphaFoldDB" id="A0A4Z0JGI8"/>
<dbReference type="PANTHER" id="PTHR37305">
    <property type="entry name" value="INTEGRAL MEMBRANE PROTEIN-RELATED"/>
    <property type="match status" value="1"/>
</dbReference>
<dbReference type="Proteomes" id="UP000298021">
    <property type="component" value="Unassembled WGS sequence"/>
</dbReference>
<dbReference type="OrthoDB" id="2295852at2"/>
<evidence type="ECO:0000313" key="3">
    <source>
        <dbReference type="Proteomes" id="UP000298021"/>
    </source>
</evidence>
<keyword evidence="3" id="KW-1185">Reference proteome</keyword>
<feature type="transmembrane region" description="Helical" evidence="1">
    <location>
        <begin position="175"/>
        <end position="197"/>
    </location>
</feature>
<feature type="transmembrane region" description="Helical" evidence="1">
    <location>
        <begin position="148"/>
        <end position="168"/>
    </location>
</feature>
<reference evidence="2 3" key="1">
    <citation type="submission" date="2018-10" db="EMBL/GenBank/DDBJ databases">
        <title>Lactobacillus sp. R7 and Lactobacillus sp. R19 isolated from fermented mustard green product of Taiwan.</title>
        <authorList>
            <person name="Lin S.-T."/>
        </authorList>
    </citation>
    <scope>NUCLEOTIDE SEQUENCE [LARGE SCALE GENOMIC DNA]</scope>
    <source>
        <strain evidence="2 3">BCRC 81127</strain>
    </source>
</reference>
<accession>A0A4Z0JGI8</accession>
<dbReference type="Pfam" id="PF12730">
    <property type="entry name" value="ABC2_membrane_4"/>
    <property type="match status" value="1"/>
</dbReference>
<keyword evidence="1" id="KW-0472">Membrane</keyword>